<evidence type="ECO:0000256" key="2">
    <source>
        <dbReference type="ARBA" id="ARBA00023002"/>
    </source>
</evidence>
<dbReference type="EMBL" id="CP109441">
    <property type="protein sequence ID" value="WUV45859.1"/>
    <property type="molecule type" value="Genomic_DNA"/>
</dbReference>
<dbReference type="PANTHER" id="PTHR10696">
    <property type="entry name" value="GAMMA-BUTYROBETAINE HYDROXYLASE-RELATED"/>
    <property type="match status" value="1"/>
</dbReference>
<sequence>MAPTLPAELARLGPVAGLLETNGITSAAVYPVPDELFDIPAWARQHRAEIRALLARFGVVLLRNVTAELDLFGRIVAAIGGDPLPYRDRSTPRSHVDGNIYTSTEYPADQRIPLHNENSYADAWPMVLFFFCEAPAQHGGATPVADSRAVFDRIDADIRTRFADGIVYTRTYRDDLGLGWQEAFQTDSRSRVEEYCARHGQRCEWDGPVLRTRFHRPSWRTEPSSGSTVWFNQAHLFHVSALDEEIREALLLSYPDSDLPRNAYHGDGSPLAAGDLGRIDEVYRECALTIPWRRGDLMMVDNMVAAHGRMPYRGARRVLVAMT</sequence>
<reference evidence="6" key="1">
    <citation type="submission" date="2022-10" db="EMBL/GenBank/DDBJ databases">
        <title>The complete genomes of actinobacterial strains from the NBC collection.</title>
        <authorList>
            <person name="Joergensen T.S."/>
            <person name="Alvarez Arevalo M."/>
            <person name="Sterndorff E.B."/>
            <person name="Faurdal D."/>
            <person name="Vuksanovic O."/>
            <person name="Mourched A.-S."/>
            <person name="Charusanti P."/>
            <person name="Shaw S."/>
            <person name="Blin K."/>
            <person name="Weber T."/>
        </authorList>
    </citation>
    <scope>NUCLEOTIDE SEQUENCE</scope>
    <source>
        <strain evidence="6">NBC_01482</strain>
    </source>
</reference>
<comment type="cofactor">
    <cofactor evidence="1">
        <name>Fe(2+)</name>
        <dbReference type="ChEBI" id="CHEBI:29033"/>
    </cofactor>
</comment>
<evidence type="ECO:0000259" key="5">
    <source>
        <dbReference type="Pfam" id="PF02668"/>
    </source>
</evidence>
<dbReference type="Proteomes" id="UP001432062">
    <property type="component" value="Chromosome"/>
</dbReference>
<dbReference type="SUPFAM" id="SSF51197">
    <property type="entry name" value="Clavaminate synthase-like"/>
    <property type="match status" value="1"/>
</dbReference>
<dbReference type="PANTHER" id="PTHR10696:SF56">
    <property type="entry name" value="TAUD_TFDA-LIKE DOMAIN-CONTAINING PROTEIN"/>
    <property type="match status" value="1"/>
</dbReference>
<dbReference type="Pfam" id="PF02668">
    <property type="entry name" value="TauD"/>
    <property type="match status" value="1"/>
</dbReference>
<dbReference type="InterPro" id="IPR042098">
    <property type="entry name" value="TauD-like_sf"/>
</dbReference>
<keyword evidence="4" id="KW-0045">Antibiotic biosynthesis</keyword>
<organism evidence="6 7">
    <name type="scientific">Nocardia vinacea</name>
    <dbReference type="NCBI Taxonomy" id="96468"/>
    <lineage>
        <taxon>Bacteria</taxon>
        <taxon>Bacillati</taxon>
        <taxon>Actinomycetota</taxon>
        <taxon>Actinomycetes</taxon>
        <taxon>Mycobacteriales</taxon>
        <taxon>Nocardiaceae</taxon>
        <taxon>Nocardia</taxon>
    </lineage>
</organism>
<dbReference type="InterPro" id="IPR003819">
    <property type="entry name" value="TauD/TfdA-like"/>
</dbReference>
<evidence type="ECO:0000256" key="4">
    <source>
        <dbReference type="ARBA" id="ARBA00023194"/>
    </source>
</evidence>
<feature type="domain" description="TauD/TfdA-like" evidence="5">
    <location>
        <begin position="36"/>
        <end position="322"/>
    </location>
</feature>
<evidence type="ECO:0000256" key="1">
    <source>
        <dbReference type="ARBA" id="ARBA00001954"/>
    </source>
</evidence>
<dbReference type="RefSeq" id="WP_329409366.1">
    <property type="nucleotide sequence ID" value="NZ_CP109441.1"/>
</dbReference>
<dbReference type="Gene3D" id="3.60.130.10">
    <property type="entry name" value="Clavaminate synthase-like"/>
    <property type="match status" value="1"/>
</dbReference>
<accession>A0ABZ1YVS6</accession>
<keyword evidence="2" id="KW-0560">Oxidoreductase</keyword>
<evidence type="ECO:0000256" key="3">
    <source>
        <dbReference type="ARBA" id="ARBA00023004"/>
    </source>
</evidence>
<name>A0ABZ1YVS6_9NOCA</name>
<keyword evidence="7" id="KW-1185">Reference proteome</keyword>
<keyword evidence="3" id="KW-0408">Iron</keyword>
<dbReference type="GO" id="GO:0051213">
    <property type="term" value="F:dioxygenase activity"/>
    <property type="evidence" value="ECO:0007669"/>
    <property type="project" value="UniProtKB-KW"/>
</dbReference>
<gene>
    <name evidence="6" type="ORF">OG563_43430</name>
</gene>
<evidence type="ECO:0000313" key="7">
    <source>
        <dbReference type="Proteomes" id="UP001432062"/>
    </source>
</evidence>
<evidence type="ECO:0000313" key="6">
    <source>
        <dbReference type="EMBL" id="WUV45859.1"/>
    </source>
</evidence>
<proteinExistence type="predicted"/>
<keyword evidence="6" id="KW-0223">Dioxygenase</keyword>
<protein>
    <submittedName>
        <fullName evidence="6">TauD/TfdA family dioxygenase</fullName>
    </submittedName>
</protein>
<dbReference type="InterPro" id="IPR050411">
    <property type="entry name" value="AlphaKG_dependent_hydroxylases"/>
</dbReference>